<reference evidence="1 2" key="1">
    <citation type="submission" date="2018-06" db="EMBL/GenBank/DDBJ databases">
        <title>Comparative genomics reveals the genomic features of Rhizophagus irregularis, R. cerebriforme, R. diaphanum and Gigaspora rosea, and their symbiotic lifestyle signature.</title>
        <authorList>
            <person name="Morin E."/>
            <person name="San Clemente H."/>
            <person name="Chen E.C.H."/>
            <person name="De La Providencia I."/>
            <person name="Hainaut M."/>
            <person name="Kuo A."/>
            <person name="Kohler A."/>
            <person name="Murat C."/>
            <person name="Tang N."/>
            <person name="Roy S."/>
            <person name="Loubradou J."/>
            <person name="Henrissat B."/>
            <person name="Grigoriev I.V."/>
            <person name="Corradi N."/>
            <person name="Roux C."/>
            <person name="Martin F.M."/>
        </authorList>
    </citation>
    <scope>NUCLEOTIDE SEQUENCE [LARGE SCALE GENOMIC DNA]</scope>
    <source>
        <strain evidence="1 2">DAOM 194757</strain>
    </source>
</reference>
<gene>
    <name evidence="1" type="ORF">C2G38_2163392</name>
</gene>
<proteinExistence type="predicted"/>
<protein>
    <submittedName>
        <fullName evidence="1">Uncharacterized protein</fullName>
    </submittedName>
</protein>
<dbReference type="Proteomes" id="UP000266673">
    <property type="component" value="Unassembled WGS sequence"/>
</dbReference>
<accession>A0A397VV37</accession>
<organism evidence="1 2">
    <name type="scientific">Gigaspora rosea</name>
    <dbReference type="NCBI Taxonomy" id="44941"/>
    <lineage>
        <taxon>Eukaryota</taxon>
        <taxon>Fungi</taxon>
        <taxon>Fungi incertae sedis</taxon>
        <taxon>Mucoromycota</taxon>
        <taxon>Glomeromycotina</taxon>
        <taxon>Glomeromycetes</taxon>
        <taxon>Diversisporales</taxon>
        <taxon>Gigasporaceae</taxon>
        <taxon>Gigaspora</taxon>
    </lineage>
</organism>
<evidence type="ECO:0000313" key="2">
    <source>
        <dbReference type="Proteomes" id="UP000266673"/>
    </source>
</evidence>
<name>A0A397VV37_9GLOM</name>
<comment type="caution">
    <text evidence="1">The sequence shown here is derived from an EMBL/GenBank/DDBJ whole genome shotgun (WGS) entry which is preliminary data.</text>
</comment>
<evidence type="ECO:0000313" key="1">
    <source>
        <dbReference type="EMBL" id="RIB26440.1"/>
    </source>
</evidence>
<dbReference type="EMBL" id="QKWP01000136">
    <property type="protein sequence ID" value="RIB26440.1"/>
    <property type="molecule type" value="Genomic_DNA"/>
</dbReference>
<dbReference type="AlphaFoldDB" id="A0A397VV37"/>
<dbReference type="OrthoDB" id="2444049at2759"/>
<sequence length="99" mass="11448">MSCRKYGMSRKGDVENMQVEGIFNQLDLKTHPNMSRSSKESKLRLTSSKIERENLNLGLEEMRSQRKRQKITALQEIQEIQQIQIGEEAASNLLNNLLN</sequence>
<keyword evidence="2" id="KW-1185">Reference proteome</keyword>